<proteinExistence type="predicted"/>
<dbReference type="EMBL" id="RKHJ01000001">
    <property type="protein sequence ID" value="ROR67087.1"/>
    <property type="molecule type" value="Genomic_DNA"/>
</dbReference>
<feature type="transmembrane region" description="Helical" evidence="1">
    <location>
        <begin position="168"/>
        <end position="189"/>
    </location>
</feature>
<keyword evidence="1" id="KW-0812">Transmembrane</keyword>
<reference evidence="2 3" key="1">
    <citation type="submission" date="2018-11" db="EMBL/GenBank/DDBJ databases">
        <title>Sequencing the genomes of 1000 actinobacteria strains.</title>
        <authorList>
            <person name="Klenk H.-P."/>
        </authorList>
    </citation>
    <scope>NUCLEOTIDE SEQUENCE [LARGE SCALE GENOMIC DNA]</scope>
    <source>
        <strain evidence="2 3">DSM 9580</strain>
    </source>
</reference>
<accession>A0A3N2AVN6</accession>
<keyword evidence="3" id="KW-1185">Reference proteome</keyword>
<feature type="transmembrane region" description="Helical" evidence="1">
    <location>
        <begin position="201"/>
        <end position="222"/>
    </location>
</feature>
<evidence type="ECO:0000313" key="2">
    <source>
        <dbReference type="EMBL" id="ROR67087.1"/>
    </source>
</evidence>
<evidence type="ECO:0000256" key="1">
    <source>
        <dbReference type="SAM" id="Phobius"/>
    </source>
</evidence>
<feature type="transmembrane region" description="Helical" evidence="1">
    <location>
        <begin position="137"/>
        <end position="156"/>
    </location>
</feature>
<name>A0A3N2AVN6_9MICO</name>
<keyword evidence="1" id="KW-0472">Membrane</keyword>
<comment type="caution">
    <text evidence="2">The sequence shown here is derived from an EMBL/GenBank/DDBJ whole genome shotgun (WGS) entry which is preliminary data.</text>
</comment>
<sequence length="225" mass="24048">MDAIARARAHAAYGRTRAAIDLLKPLATGEQPPYAARRALAELYRDLGAPDQAGRWGVVIDGWTSAFERDRLARALIWYHEPRAFLSLAAGAPEPADLPAVLELRGQHGERAEARRRTAAADGKHSPASRAARREEALVAVTAVLVALGAIGPWLALGVVRMLARDPWAAAVMGAGWSLFALGALLMAVHRWMEDRRLGASTWVTLVTAAFAVGSFALAASWTAA</sequence>
<protein>
    <submittedName>
        <fullName evidence="2">Uncharacterized protein</fullName>
    </submittedName>
</protein>
<evidence type="ECO:0000313" key="3">
    <source>
        <dbReference type="Proteomes" id="UP000275456"/>
    </source>
</evidence>
<dbReference type="Proteomes" id="UP000275456">
    <property type="component" value="Unassembled WGS sequence"/>
</dbReference>
<dbReference type="RefSeq" id="WP_211333864.1">
    <property type="nucleotide sequence ID" value="NZ_RKHJ01000001.1"/>
</dbReference>
<gene>
    <name evidence="2" type="ORF">EDD26_2486</name>
</gene>
<organism evidence="2 3">
    <name type="scientific">Agrococcus jenensis</name>
    <dbReference type="NCBI Taxonomy" id="46353"/>
    <lineage>
        <taxon>Bacteria</taxon>
        <taxon>Bacillati</taxon>
        <taxon>Actinomycetota</taxon>
        <taxon>Actinomycetes</taxon>
        <taxon>Micrococcales</taxon>
        <taxon>Microbacteriaceae</taxon>
        <taxon>Agrococcus</taxon>
    </lineage>
</organism>
<dbReference type="AlphaFoldDB" id="A0A3N2AVN6"/>
<keyword evidence="1" id="KW-1133">Transmembrane helix</keyword>